<dbReference type="AlphaFoldDB" id="A0A0M0GPZ5"/>
<keyword evidence="1" id="KW-0472">Membrane</keyword>
<gene>
    <name evidence="2" type="ORF">AF331_05510</name>
</gene>
<keyword evidence="1" id="KW-0812">Transmembrane</keyword>
<dbReference type="EMBL" id="LGUE01000001">
    <property type="protein sequence ID" value="KON91929.1"/>
    <property type="molecule type" value="Genomic_DNA"/>
</dbReference>
<name>A0A0M0GPZ5_9BACI</name>
<evidence type="ECO:0000313" key="3">
    <source>
        <dbReference type="Proteomes" id="UP000037405"/>
    </source>
</evidence>
<evidence type="ECO:0000256" key="1">
    <source>
        <dbReference type="SAM" id="Phobius"/>
    </source>
</evidence>
<reference evidence="3" key="1">
    <citation type="submission" date="2015-07" db="EMBL/GenBank/DDBJ databases">
        <title>Fjat-14235 jcm11544.</title>
        <authorList>
            <person name="Liu B."/>
            <person name="Wang J."/>
            <person name="Zhu Y."/>
            <person name="Liu G."/>
            <person name="Chen Q."/>
            <person name="Chen Z."/>
            <person name="Lan J."/>
            <person name="Che J."/>
            <person name="Ge C."/>
            <person name="Shi H."/>
            <person name="Pan Z."/>
            <person name="Liu X."/>
        </authorList>
    </citation>
    <scope>NUCLEOTIDE SEQUENCE [LARGE SCALE GENOMIC DNA]</scope>
    <source>
        <strain evidence="3">JCM 11544</strain>
    </source>
</reference>
<evidence type="ECO:0000313" key="2">
    <source>
        <dbReference type="EMBL" id="KON91929.1"/>
    </source>
</evidence>
<accession>A0A0M0GPZ5</accession>
<feature type="transmembrane region" description="Helical" evidence="1">
    <location>
        <begin position="81"/>
        <end position="103"/>
    </location>
</feature>
<dbReference type="RefSeq" id="WP_053427127.1">
    <property type="nucleotide sequence ID" value="NZ_JAMQJC010000031.1"/>
</dbReference>
<keyword evidence="1" id="KW-1133">Transmembrane helix</keyword>
<sequence length="153" mass="17357">MQIIASFNHSSYIEMTIVKLEEKGVDDLYAIPLESRQRETRLFDSIHYSDGHSLLNKGMFLAVIFSVIATSRGFTLEWGPIYWGLIGAGSGLVLGFLIDLILLKIKERNQILADHHQPSEIILIINCRLKDEEWVTRTLWEHHALGIAAVGKE</sequence>
<dbReference type="STRING" id="189381.GCA_900166615_03181"/>
<organism evidence="2 3">
    <name type="scientific">Rossellomorea marisflavi</name>
    <dbReference type="NCBI Taxonomy" id="189381"/>
    <lineage>
        <taxon>Bacteria</taxon>
        <taxon>Bacillati</taxon>
        <taxon>Bacillota</taxon>
        <taxon>Bacilli</taxon>
        <taxon>Bacillales</taxon>
        <taxon>Bacillaceae</taxon>
        <taxon>Rossellomorea</taxon>
    </lineage>
</organism>
<feature type="transmembrane region" description="Helical" evidence="1">
    <location>
        <begin position="58"/>
        <end position="75"/>
    </location>
</feature>
<dbReference type="Proteomes" id="UP000037405">
    <property type="component" value="Unassembled WGS sequence"/>
</dbReference>
<proteinExistence type="predicted"/>
<comment type="caution">
    <text evidence="2">The sequence shown here is derived from an EMBL/GenBank/DDBJ whole genome shotgun (WGS) entry which is preliminary data.</text>
</comment>
<protein>
    <submittedName>
        <fullName evidence="2">Membrane protein</fullName>
    </submittedName>
</protein>
<keyword evidence="3" id="KW-1185">Reference proteome</keyword>
<dbReference type="OrthoDB" id="1683109at2"/>
<dbReference type="PATRIC" id="fig|189381.12.peg.1237"/>